<evidence type="ECO:0000256" key="8">
    <source>
        <dbReference type="ARBA" id="ARBA00023242"/>
    </source>
</evidence>
<dbReference type="OrthoDB" id="6247587at2759"/>
<dbReference type="PANTHER" id="PTHR24082:SF283">
    <property type="entry name" value="NUCLEAR HORMONE RECEPTOR HR96"/>
    <property type="match status" value="1"/>
</dbReference>
<gene>
    <name evidence="10" type="ORF">OSB1V03_LOCUS18458</name>
</gene>
<reference evidence="10" key="1">
    <citation type="submission" date="2020-11" db="EMBL/GenBank/DDBJ databases">
        <authorList>
            <person name="Tran Van P."/>
        </authorList>
    </citation>
    <scope>NUCLEOTIDE SEQUENCE</scope>
</reference>
<evidence type="ECO:0000256" key="5">
    <source>
        <dbReference type="ARBA" id="ARBA00023125"/>
    </source>
</evidence>
<accession>A0A7R9LIF1</accession>
<keyword evidence="7" id="KW-0675">Receptor</keyword>
<dbReference type="InterPro" id="IPR001628">
    <property type="entry name" value="Znf_hrmn_rcpt"/>
</dbReference>
<dbReference type="Gene3D" id="3.30.50.10">
    <property type="entry name" value="Erythroid Transcription Factor GATA-1, subunit A"/>
    <property type="match status" value="1"/>
</dbReference>
<dbReference type="Proteomes" id="UP000759131">
    <property type="component" value="Unassembled WGS sequence"/>
</dbReference>
<dbReference type="GO" id="GO:0045944">
    <property type="term" value="P:positive regulation of transcription by RNA polymerase II"/>
    <property type="evidence" value="ECO:0007669"/>
    <property type="project" value="TreeGrafter"/>
</dbReference>
<evidence type="ECO:0000256" key="3">
    <source>
        <dbReference type="ARBA" id="ARBA00022833"/>
    </source>
</evidence>
<protein>
    <recommendedName>
        <fullName evidence="9">Nuclear receptor domain-containing protein</fullName>
    </recommendedName>
</protein>
<feature type="domain" description="Nuclear receptor" evidence="9">
    <location>
        <begin position="1"/>
        <end position="65"/>
    </location>
</feature>
<evidence type="ECO:0000256" key="4">
    <source>
        <dbReference type="ARBA" id="ARBA00023015"/>
    </source>
</evidence>
<dbReference type="GO" id="GO:0030154">
    <property type="term" value="P:cell differentiation"/>
    <property type="evidence" value="ECO:0007669"/>
    <property type="project" value="TreeGrafter"/>
</dbReference>
<evidence type="ECO:0000313" key="11">
    <source>
        <dbReference type="Proteomes" id="UP000759131"/>
    </source>
</evidence>
<name>A0A7R9LIF1_9ACAR</name>
<dbReference type="PANTHER" id="PTHR24082">
    <property type="entry name" value="NUCLEAR HORMONE RECEPTOR"/>
    <property type="match status" value="1"/>
</dbReference>
<dbReference type="GO" id="GO:0000122">
    <property type="term" value="P:negative regulation of transcription by RNA polymerase II"/>
    <property type="evidence" value="ECO:0007669"/>
    <property type="project" value="TreeGrafter"/>
</dbReference>
<keyword evidence="4" id="KW-0805">Transcription regulation</keyword>
<evidence type="ECO:0000256" key="7">
    <source>
        <dbReference type="ARBA" id="ARBA00023170"/>
    </source>
</evidence>
<dbReference type="GO" id="GO:0004879">
    <property type="term" value="F:nuclear receptor activity"/>
    <property type="evidence" value="ECO:0007669"/>
    <property type="project" value="TreeGrafter"/>
</dbReference>
<evidence type="ECO:0000256" key="2">
    <source>
        <dbReference type="ARBA" id="ARBA00022771"/>
    </source>
</evidence>
<dbReference type="SMART" id="SM00399">
    <property type="entry name" value="ZnF_C4"/>
    <property type="match status" value="1"/>
</dbReference>
<evidence type="ECO:0000313" key="10">
    <source>
        <dbReference type="EMBL" id="CAD7640995.1"/>
    </source>
</evidence>
<evidence type="ECO:0000256" key="6">
    <source>
        <dbReference type="ARBA" id="ARBA00023163"/>
    </source>
</evidence>
<dbReference type="EMBL" id="OC879122">
    <property type="protein sequence ID" value="CAD7640995.1"/>
    <property type="molecule type" value="Genomic_DNA"/>
</dbReference>
<dbReference type="PROSITE" id="PS51030">
    <property type="entry name" value="NUCLEAR_REC_DBD_2"/>
    <property type="match status" value="1"/>
</dbReference>
<proteinExistence type="predicted"/>
<keyword evidence="6" id="KW-0804">Transcription</keyword>
<dbReference type="EMBL" id="CAJPIZ010024547">
    <property type="protein sequence ID" value="CAG2118507.1"/>
    <property type="molecule type" value="Genomic_DNA"/>
</dbReference>
<keyword evidence="2" id="KW-0863">Zinc-finger</keyword>
<keyword evidence="5" id="KW-0238">DNA-binding</keyword>
<dbReference type="AlphaFoldDB" id="A0A7R9LIF1"/>
<evidence type="ECO:0000256" key="1">
    <source>
        <dbReference type="ARBA" id="ARBA00022723"/>
    </source>
</evidence>
<keyword evidence="1" id="KW-0479">Metal-binding</keyword>
<evidence type="ECO:0000259" key="9">
    <source>
        <dbReference type="PROSITE" id="PS51030"/>
    </source>
</evidence>
<keyword evidence="11" id="KW-1185">Reference proteome</keyword>
<dbReference type="PRINTS" id="PR00047">
    <property type="entry name" value="STROIDFINGER"/>
</dbReference>
<dbReference type="SUPFAM" id="SSF57716">
    <property type="entry name" value="Glucocorticoid receptor-like (DNA-binding domain)"/>
    <property type="match status" value="1"/>
</dbReference>
<dbReference type="Pfam" id="PF00105">
    <property type="entry name" value="zf-C4"/>
    <property type="match status" value="1"/>
</dbReference>
<dbReference type="InterPro" id="IPR050234">
    <property type="entry name" value="Nuclear_hormone_rcpt_NR1"/>
</dbReference>
<dbReference type="GO" id="GO:0008270">
    <property type="term" value="F:zinc ion binding"/>
    <property type="evidence" value="ECO:0007669"/>
    <property type="project" value="UniProtKB-KW"/>
</dbReference>
<keyword evidence="3" id="KW-0862">Zinc</keyword>
<keyword evidence="8" id="KW-0539">Nucleus</keyword>
<dbReference type="InterPro" id="IPR013088">
    <property type="entry name" value="Znf_NHR/GATA"/>
</dbReference>
<dbReference type="GO" id="GO:0000978">
    <property type="term" value="F:RNA polymerase II cis-regulatory region sequence-specific DNA binding"/>
    <property type="evidence" value="ECO:0007669"/>
    <property type="project" value="TreeGrafter"/>
</dbReference>
<organism evidence="10">
    <name type="scientific">Medioppia subpectinata</name>
    <dbReference type="NCBI Taxonomy" id="1979941"/>
    <lineage>
        <taxon>Eukaryota</taxon>
        <taxon>Metazoa</taxon>
        <taxon>Ecdysozoa</taxon>
        <taxon>Arthropoda</taxon>
        <taxon>Chelicerata</taxon>
        <taxon>Arachnida</taxon>
        <taxon>Acari</taxon>
        <taxon>Acariformes</taxon>
        <taxon>Sarcoptiformes</taxon>
        <taxon>Oribatida</taxon>
        <taxon>Brachypylina</taxon>
        <taxon>Oppioidea</taxon>
        <taxon>Oppiidae</taxon>
        <taxon>Medioppia</taxon>
    </lineage>
</organism>
<sequence length="65" mass="7469">MGRHFGAITCDSCKSFFRRTAFVKQLFECPSDGRCNITADTRKSCQKCRLKKCFDAGMRKVLRVN</sequence>